<comment type="caution">
    <text evidence="2">The sequence shown here is derived from an EMBL/GenBank/DDBJ whole genome shotgun (WGS) entry which is preliminary data.</text>
</comment>
<keyword evidence="1" id="KW-0472">Membrane</keyword>
<feature type="transmembrane region" description="Helical" evidence="1">
    <location>
        <begin position="90"/>
        <end position="111"/>
    </location>
</feature>
<keyword evidence="1" id="KW-0812">Transmembrane</keyword>
<dbReference type="AlphaFoldDB" id="A0A327NKE6"/>
<reference evidence="2 3" key="1">
    <citation type="submission" date="2018-06" db="EMBL/GenBank/DDBJ databases">
        <title>Spirosoma sp. HMF3257 Genome sequencing and assembly.</title>
        <authorList>
            <person name="Kang H."/>
            <person name="Cha I."/>
            <person name="Kim H."/>
            <person name="Kang J."/>
            <person name="Joh K."/>
        </authorList>
    </citation>
    <scope>NUCLEOTIDE SEQUENCE [LARGE SCALE GENOMIC DNA]</scope>
    <source>
        <strain evidence="2 3">HMF3257</strain>
    </source>
</reference>
<proteinExistence type="predicted"/>
<sequence>MFDALLPFRQLTYQTELSADQIGQRLSDNVITGFSFYSKKPYFGSFTPYSFSVQKTSSNFKQQGISPSVDGMYRISNGNMLVTLSIRPNTVWVVALFLFAFPCVFFIVLAIPEVFRTGEIEILIQSLFPATLVYGIFWLIFQMQSSAAIRFWEQTLQLEKLHP</sequence>
<evidence type="ECO:0000313" key="2">
    <source>
        <dbReference type="EMBL" id="RAI75841.1"/>
    </source>
</evidence>
<dbReference type="Proteomes" id="UP000249016">
    <property type="component" value="Unassembled WGS sequence"/>
</dbReference>
<gene>
    <name evidence="2" type="ORF">HMF3257_19775</name>
</gene>
<accession>A0A327NKE6</accession>
<evidence type="ECO:0000313" key="3">
    <source>
        <dbReference type="Proteomes" id="UP000249016"/>
    </source>
</evidence>
<protein>
    <submittedName>
        <fullName evidence="2">Uncharacterized protein</fullName>
    </submittedName>
</protein>
<evidence type="ECO:0000256" key="1">
    <source>
        <dbReference type="SAM" id="Phobius"/>
    </source>
</evidence>
<keyword evidence="3" id="KW-1185">Reference proteome</keyword>
<name>A0A327NKE6_9BACT</name>
<keyword evidence="1" id="KW-1133">Transmembrane helix</keyword>
<organism evidence="2 3">
    <name type="scientific">Spirosoma telluris</name>
    <dbReference type="NCBI Taxonomy" id="2183553"/>
    <lineage>
        <taxon>Bacteria</taxon>
        <taxon>Pseudomonadati</taxon>
        <taxon>Bacteroidota</taxon>
        <taxon>Cytophagia</taxon>
        <taxon>Cytophagales</taxon>
        <taxon>Cytophagaceae</taxon>
        <taxon>Spirosoma</taxon>
    </lineage>
</organism>
<dbReference type="RefSeq" id="WP_111344687.1">
    <property type="nucleotide sequence ID" value="NZ_QLII01000001.1"/>
</dbReference>
<dbReference type="OrthoDB" id="9912530at2"/>
<feature type="transmembrane region" description="Helical" evidence="1">
    <location>
        <begin position="123"/>
        <end position="141"/>
    </location>
</feature>
<dbReference type="EMBL" id="QLII01000001">
    <property type="protein sequence ID" value="RAI75841.1"/>
    <property type="molecule type" value="Genomic_DNA"/>
</dbReference>